<evidence type="ECO:0000313" key="4">
    <source>
        <dbReference type="Proteomes" id="UP000324832"/>
    </source>
</evidence>
<dbReference type="PANTHER" id="PTHR10217:SF548">
    <property type="entry name" value="GH12235P"/>
    <property type="match status" value="1"/>
</dbReference>
<dbReference type="Gene3D" id="1.10.287.630">
    <property type="entry name" value="Helix hairpin bin"/>
    <property type="match status" value="2"/>
</dbReference>
<dbReference type="SUPFAM" id="SSF81324">
    <property type="entry name" value="Voltage-gated potassium channels"/>
    <property type="match status" value="4"/>
</dbReference>
<feature type="domain" description="Cyclic nucleotide-binding" evidence="2">
    <location>
        <begin position="1479"/>
        <end position="1546"/>
    </location>
</feature>
<gene>
    <name evidence="3" type="ORF">LSINAPIS_LOCUS11022</name>
</gene>
<feature type="transmembrane region" description="Helical" evidence="1">
    <location>
        <begin position="1251"/>
        <end position="1269"/>
    </location>
</feature>
<dbReference type="GO" id="GO:0005886">
    <property type="term" value="C:plasma membrane"/>
    <property type="evidence" value="ECO:0007669"/>
    <property type="project" value="TreeGrafter"/>
</dbReference>
<dbReference type="Pfam" id="PF07885">
    <property type="entry name" value="Ion_trans_2"/>
    <property type="match status" value="2"/>
</dbReference>
<sequence>MKGEFRVTPAPGAFSAVTKCDAFMLRKLKQDFERKLLMRNNNDTYDMVAGNISIASNWTHLQKGDVCSSDCHELTKGKHSELFYLEQLCECYVRNVNFTTTHIEVSVTTKLNDEVDRTEVVLWENSCACALGEGFMKTGAATYRVQDLDEKTSQSDHEDEDESNLNIYKSRHRADNEKVFINPQAVGRYSEENLQNIVVEIDEQKRHKIYAILQEPKSDLTTNRLRYFLLIYINSFWNLFVLSVIFISYILDTCVFTFYKGERKPSWIIFVLTCLNLVFAVDVTFLCGLKFSKQWRKTLNLVEPSIERVIVDLFLAVPYPISYLLSFDLPFHFFIISPIMATVRVYRIIEFLYNKSSQAGTNQWTIFLAQYLILFLLSVHTWTCIWYLSSYRSFNIHNLRSSWSIGAVNLPTETVLDWHFICAYWSVMILTTNSLGDLYPVSSLERVVATVAVLLGFFLTTVIFVGSLTSQFITITTRRAKYVRQLKKIQNHLQLINMDADTTSRVLRYYEDLWYQKSGVFKPKLMKILPAPLLMEICYDLNAVPLYSSLIFRKQNEAFLRRLSLAMSHQFYLPGDIVYNHNQNKSFMICITNGVLELLSDEDDESPMISFAKGTCIGEISLIFNIPARCTVKAATYVECQVLNHTDFTKLMITYPDLMTDIRSELHERIGRVHSRKQEQGPTTALKLNVYASRNRKKSSIKCLKDKLRYIQGFTNTNTLQEEDKLDENCLDLYIISEHIKKRSKNFTCVSANFPWILESTCNLVKYWQFYMLLVVFYISLVYPYFIGFERRFPGGIFFHIEICITISLLWNIAKYVVYVGLLCYWSGVVLYMESCFVNICSQQSWFDRALIWEDESFGVLSTKTKYHLLTSVYFATTVILSVGYGDFTPGDITKTAFLEIILTIDKFMLENNMHPAIKARIMAFYELQWQYNSGVELMDESWLKKTVVPSELRKKVLHQARFKTLTSIRFFQVKNKAYIHTLTESARDIILPPGEIVFYGGTITRELYIIESGYCLVKTKETKRERVIGPGNHLGMLVLLYGVPAVSTVITLTHCKFISISHFAYTSALNLFPDMREHDNLLTHDELRSIEILAKMENTDAYLKHYNIEQRHLAGRITSVLQDYFNGSFINVKEDYKKKNKNYIDSFKQFKVLNNISPYLLMPITIKPDGIFLKTWAFFRVLTAYSLSIIIPILVSLAPTCGKFNSIVVVLEAICYVDLYLMLHVAFYGTKNQLIYHPYLTAKNYLTRSFIIDFLTCFPWYAVWKLFAPKHDEDHTDQSHLAYLMSVVQFLLLTLFFLNLYTSILISMSCQYIIAYDEEDFNRKVTSSWVDSAKIFKDKYLSPTKVYLLAYYWAAASFTGAGFGDITAKDTAHMILSICINVQGVFFFGYVYARIASLKAVADQVVTTFQENLKHLDMFLVKEKVPLLLKKSVVDFWKYQWKRTGGWSHQKILGKLHANLNEDAVLYMYEKTLREIPLFEDVEYSFFRAFAKKLKEQYFQKGYMIMRSNEVIQNMFIIYRGKVDVITDTNEVEACMGPGGIFGNIRGGAKYLTMSNITEMFPATYEPDDDDSEGEPNVYLDSPEKSIAESHGSKIWIQVYYKYRGQLESFLDIHTGYMNRYGEFILNPKKVRNMHDFLINLPISYFAFALQLKPDTQIALFCYLRSPQLFRIIHLFTYRQHRNKNFFPLYISSAWYIINLLTITGSGDVSAQNDFEVIETVVISIVIKFCTGLLISEMSALITAHSSSRITYDEGINELRDGLRDTDLSQHQMSKMWDYMPKLVTKLPFRLRCQVMQAVYGSHIGESVIFSQTDADFKRMLSMWLRHCVFFPGNYIVQCGDADQCIHFIHRGEGLFVGVAHHFSFRARTTVDVVYLKLDDWKYLLDFYPKSAKIVQKKVANVYLSI</sequence>
<dbReference type="CDD" id="cd00038">
    <property type="entry name" value="CAP_ED"/>
    <property type="match status" value="3"/>
</dbReference>
<dbReference type="InterPro" id="IPR018490">
    <property type="entry name" value="cNMP-bd_dom_sf"/>
</dbReference>
<keyword evidence="1" id="KW-0472">Membrane</keyword>
<dbReference type="PROSITE" id="PS50042">
    <property type="entry name" value="CNMP_BINDING_3"/>
    <property type="match status" value="3"/>
</dbReference>
<keyword evidence="1" id="KW-1133">Transmembrane helix</keyword>
<dbReference type="PANTHER" id="PTHR10217">
    <property type="entry name" value="VOLTAGE AND LIGAND GATED POTASSIUM CHANNEL"/>
    <property type="match status" value="1"/>
</dbReference>
<evidence type="ECO:0000259" key="2">
    <source>
        <dbReference type="PROSITE" id="PS50042"/>
    </source>
</evidence>
<organism evidence="3 4">
    <name type="scientific">Leptidea sinapis</name>
    <dbReference type="NCBI Taxonomy" id="189913"/>
    <lineage>
        <taxon>Eukaryota</taxon>
        <taxon>Metazoa</taxon>
        <taxon>Ecdysozoa</taxon>
        <taxon>Arthropoda</taxon>
        <taxon>Hexapoda</taxon>
        <taxon>Insecta</taxon>
        <taxon>Pterygota</taxon>
        <taxon>Neoptera</taxon>
        <taxon>Endopterygota</taxon>
        <taxon>Lepidoptera</taxon>
        <taxon>Glossata</taxon>
        <taxon>Ditrysia</taxon>
        <taxon>Papilionoidea</taxon>
        <taxon>Pieridae</taxon>
        <taxon>Dismorphiinae</taxon>
        <taxon>Leptidea</taxon>
    </lineage>
</organism>
<dbReference type="Pfam" id="PF00027">
    <property type="entry name" value="cNMP_binding"/>
    <property type="match status" value="2"/>
</dbReference>
<reference evidence="3 4" key="1">
    <citation type="submission" date="2017-07" db="EMBL/GenBank/DDBJ databases">
        <authorList>
            <person name="Talla V."/>
            <person name="Backstrom N."/>
        </authorList>
    </citation>
    <scope>NUCLEOTIDE SEQUENCE [LARGE SCALE GENOMIC DNA]</scope>
</reference>
<feature type="transmembrane region" description="Helical" evidence="1">
    <location>
        <begin position="331"/>
        <end position="353"/>
    </location>
</feature>
<dbReference type="EMBL" id="FZQP02004667">
    <property type="protein sequence ID" value="VVD00371.1"/>
    <property type="molecule type" value="Genomic_DNA"/>
</dbReference>
<feature type="transmembrane region" description="Helical" evidence="1">
    <location>
        <begin position="767"/>
        <end position="786"/>
    </location>
</feature>
<dbReference type="SMART" id="SM00100">
    <property type="entry name" value="cNMP"/>
    <property type="match status" value="3"/>
</dbReference>
<feature type="transmembrane region" description="Helical" evidence="1">
    <location>
        <begin position="1281"/>
        <end position="1302"/>
    </location>
</feature>
<feature type="transmembrane region" description="Helical" evidence="1">
    <location>
        <begin position="1687"/>
        <end position="1706"/>
    </location>
</feature>
<dbReference type="Gene3D" id="2.60.120.10">
    <property type="entry name" value="Jelly Rolls"/>
    <property type="match status" value="4"/>
</dbReference>
<feature type="transmembrane region" description="Helical" evidence="1">
    <location>
        <begin position="1718"/>
        <end position="1736"/>
    </location>
</feature>
<protein>
    <recommendedName>
        <fullName evidence="2">Cyclic nucleotide-binding domain-containing protein</fullName>
    </recommendedName>
</protein>
<evidence type="ECO:0000313" key="3">
    <source>
        <dbReference type="EMBL" id="VVD00371.1"/>
    </source>
</evidence>
<feature type="transmembrane region" description="Helical" evidence="1">
    <location>
        <begin position="227"/>
        <end position="251"/>
    </location>
</feature>
<feature type="transmembrane region" description="Helical" evidence="1">
    <location>
        <begin position="365"/>
        <end position="388"/>
    </location>
</feature>
<feature type="transmembrane region" description="Helical" evidence="1">
    <location>
        <begin position="267"/>
        <end position="289"/>
    </location>
</feature>
<dbReference type="InterPro" id="IPR050818">
    <property type="entry name" value="KCNH_animal-type"/>
</dbReference>
<dbReference type="GO" id="GO:0005242">
    <property type="term" value="F:inward rectifier potassium channel activity"/>
    <property type="evidence" value="ECO:0007669"/>
    <property type="project" value="TreeGrafter"/>
</dbReference>
<dbReference type="InterPro" id="IPR000595">
    <property type="entry name" value="cNMP-bd_dom"/>
</dbReference>
<proteinExistence type="predicted"/>
<feature type="transmembrane region" description="Helical" evidence="1">
    <location>
        <begin position="1347"/>
        <end position="1367"/>
    </location>
</feature>
<dbReference type="Proteomes" id="UP000324832">
    <property type="component" value="Unassembled WGS sequence"/>
</dbReference>
<feature type="domain" description="Cyclic nucleotide-binding" evidence="2">
    <location>
        <begin position="971"/>
        <end position="1070"/>
    </location>
</feature>
<dbReference type="InterPro" id="IPR014710">
    <property type="entry name" value="RmlC-like_jellyroll"/>
</dbReference>
<accession>A0A5E4QT54</accession>
<dbReference type="GO" id="GO:0042391">
    <property type="term" value="P:regulation of membrane potential"/>
    <property type="evidence" value="ECO:0007669"/>
    <property type="project" value="TreeGrafter"/>
</dbReference>
<feature type="domain" description="Cyclic nucleotide-binding" evidence="2">
    <location>
        <begin position="551"/>
        <end position="669"/>
    </location>
</feature>
<keyword evidence="4" id="KW-1185">Reference proteome</keyword>
<dbReference type="SUPFAM" id="SSF51206">
    <property type="entry name" value="cAMP-binding domain-like"/>
    <property type="match status" value="4"/>
</dbReference>
<feature type="transmembrane region" description="Helical" evidence="1">
    <location>
        <begin position="793"/>
        <end position="811"/>
    </location>
</feature>
<feature type="transmembrane region" description="Helical" evidence="1">
    <location>
        <begin position="817"/>
        <end position="841"/>
    </location>
</feature>
<dbReference type="InterPro" id="IPR013099">
    <property type="entry name" value="K_chnl_dom"/>
</dbReference>
<feature type="transmembrane region" description="Helical" evidence="1">
    <location>
        <begin position="1178"/>
        <end position="1199"/>
    </location>
</feature>
<feature type="transmembrane region" description="Helical" evidence="1">
    <location>
        <begin position="447"/>
        <end position="468"/>
    </location>
</feature>
<keyword evidence="1" id="KW-0812">Transmembrane</keyword>
<evidence type="ECO:0000256" key="1">
    <source>
        <dbReference type="SAM" id="Phobius"/>
    </source>
</evidence>
<feature type="transmembrane region" description="Helical" evidence="1">
    <location>
        <begin position="1373"/>
        <end position="1394"/>
    </location>
</feature>
<name>A0A5E4QT54_9NEOP</name>
<dbReference type="Gene3D" id="1.10.287.70">
    <property type="match status" value="2"/>
</dbReference>
<feature type="transmembrane region" description="Helical" evidence="1">
    <location>
        <begin position="1205"/>
        <end position="1230"/>
    </location>
</feature>